<dbReference type="EMBL" id="JACHIH010000024">
    <property type="protein sequence ID" value="MBB5048724.1"/>
    <property type="molecule type" value="Genomic_DNA"/>
</dbReference>
<dbReference type="GO" id="GO:0005886">
    <property type="term" value="C:plasma membrane"/>
    <property type="evidence" value="ECO:0007669"/>
    <property type="project" value="TreeGrafter"/>
</dbReference>
<feature type="compositionally biased region" description="Basic and acidic residues" evidence="3">
    <location>
        <begin position="11"/>
        <end position="28"/>
    </location>
</feature>
<feature type="region of interest" description="Disordered" evidence="3">
    <location>
        <begin position="1"/>
        <end position="33"/>
    </location>
</feature>
<feature type="transmembrane region" description="Helical" evidence="4">
    <location>
        <begin position="178"/>
        <end position="195"/>
    </location>
</feature>
<feature type="transmembrane region" description="Helical" evidence="4">
    <location>
        <begin position="101"/>
        <end position="121"/>
    </location>
</feature>
<dbReference type="Proteomes" id="UP000542353">
    <property type="component" value="Unassembled WGS sequence"/>
</dbReference>
<feature type="domain" description="GGDEF" evidence="5">
    <location>
        <begin position="260"/>
        <end position="392"/>
    </location>
</feature>
<proteinExistence type="predicted"/>
<dbReference type="GO" id="GO:1902201">
    <property type="term" value="P:negative regulation of bacterial-type flagellum-dependent cell motility"/>
    <property type="evidence" value="ECO:0007669"/>
    <property type="project" value="TreeGrafter"/>
</dbReference>
<sequence length="392" mass="42741">MSIDSNGSQITRERARSPHSDTVSERSDAAAPTVDRLQNPRRHWLVTIMAIDLLALATDWMLLDNNGLQVAMMLRVGVVTPLLLLAIALNRRSRHPALIDLSNAVGTFAFVVAATAIGQWAPEPSASRYMMAALFIIFSATIFAVLPLLHTRLLLAISMLAYGGIVATGLRWPPSWNNTDLIGLGVVLALVSLNIRRERDKRITDLRRMRAVDAERTIELHQANTRLAALSTIDPLTGIFNRRYLDEAIERCGFPLAPSRGSGVLMIDVDNFKRFNDRAGHAGGDRCLRLIAGALQAALRSSDDIVARYGGEEFAVILPDADRTETLAVAERLRRAVAELAIPHPDFCDGAIVTVSVGAYVASSGESALEAIECADQRLYVAKQAGRNRVFA</sequence>
<feature type="transmembrane region" description="Helical" evidence="4">
    <location>
        <begin position="69"/>
        <end position="89"/>
    </location>
</feature>
<evidence type="ECO:0000313" key="6">
    <source>
        <dbReference type="EMBL" id="MBB5048724.1"/>
    </source>
</evidence>
<keyword evidence="4" id="KW-0812">Transmembrane</keyword>
<evidence type="ECO:0000256" key="3">
    <source>
        <dbReference type="SAM" id="MobiDB-lite"/>
    </source>
</evidence>
<dbReference type="GO" id="GO:0043709">
    <property type="term" value="P:cell adhesion involved in single-species biofilm formation"/>
    <property type="evidence" value="ECO:0007669"/>
    <property type="project" value="TreeGrafter"/>
</dbReference>
<protein>
    <recommendedName>
        <fullName evidence="1">diguanylate cyclase</fullName>
        <ecNumber evidence="1">2.7.7.65</ecNumber>
    </recommendedName>
</protein>
<keyword evidence="4" id="KW-0472">Membrane</keyword>
<dbReference type="Gene3D" id="3.30.70.270">
    <property type="match status" value="1"/>
</dbReference>
<keyword evidence="7" id="KW-1185">Reference proteome</keyword>
<gene>
    <name evidence="6" type="ORF">HNR60_003492</name>
</gene>
<dbReference type="PROSITE" id="PS50887">
    <property type="entry name" value="GGDEF"/>
    <property type="match status" value="1"/>
</dbReference>
<dbReference type="EC" id="2.7.7.65" evidence="1"/>
<dbReference type="InterPro" id="IPR050469">
    <property type="entry name" value="Diguanylate_Cyclase"/>
</dbReference>
<evidence type="ECO:0000259" key="5">
    <source>
        <dbReference type="PROSITE" id="PS50887"/>
    </source>
</evidence>
<comment type="caution">
    <text evidence="6">The sequence shown here is derived from an EMBL/GenBank/DDBJ whole genome shotgun (WGS) entry which is preliminary data.</text>
</comment>
<feature type="transmembrane region" description="Helical" evidence="4">
    <location>
        <begin position="44"/>
        <end position="63"/>
    </location>
</feature>
<dbReference type="GO" id="GO:0052621">
    <property type="term" value="F:diguanylate cyclase activity"/>
    <property type="evidence" value="ECO:0007669"/>
    <property type="project" value="UniProtKB-EC"/>
</dbReference>
<dbReference type="Pfam" id="PF00990">
    <property type="entry name" value="GGDEF"/>
    <property type="match status" value="1"/>
</dbReference>
<dbReference type="InterPro" id="IPR043128">
    <property type="entry name" value="Rev_trsase/Diguanyl_cyclase"/>
</dbReference>
<feature type="compositionally biased region" description="Polar residues" evidence="3">
    <location>
        <begin position="1"/>
        <end position="10"/>
    </location>
</feature>
<dbReference type="PANTHER" id="PTHR45138">
    <property type="entry name" value="REGULATORY COMPONENTS OF SENSORY TRANSDUCTION SYSTEM"/>
    <property type="match status" value="1"/>
</dbReference>
<dbReference type="NCBIfam" id="TIGR00254">
    <property type="entry name" value="GGDEF"/>
    <property type="match status" value="1"/>
</dbReference>
<comment type="catalytic activity">
    <reaction evidence="2">
        <text>2 GTP = 3',3'-c-di-GMP + 2 diphosphate</text>
        <dbReference type="Rhea" id="RHEA:24898"/>
        <dbReference type="ChEBI" id="CHEBI:33019"/>
        <dbReference type="ChEBI" id="CHEBI:37565"/>
        <dbReference type="ChEBI" id="CHEBI:58805"/>
        <dbReference type="EC" id="2.7.7.65"/>
    </reaction>
</comment>
<evidence type="ECO:0000313" key="7">
    <source>
        <dbReference type="Proteomes" id="UP000542353"/>
    </source>
</evidence>
<name>A0A7W8DZU8_9BRAD</name>
<keyword evidence="4" id="KW-1133">Transmembrane helix</keyword>
<accession>A0A7W8DZU8</accession>
<dbReference type="SUPFAM" id="SSF55073">
    <property type="entry name" value="Nucleotide cyclase"/>
    <property type="match status" value="1"/>
</dbReference>
<dbReference type="FunFam" id="3.30.70.270:FF:000001">
    <property type="entry name" value="Diguanylate cyclase domain protein"/>
    <property type="match status" value="1"/>
</dbReference>
<feature type="transmembrane region" description="Helical" evidence="4">
    <location>
        <begin position="153"/>
        <end position="172"/>
    </location>
</feature>
<dbReference type="InterPro" id="IPR000160">
    <property type="entry name" value="GGDEF_dom"/>
</dbReference>
<dbReference type="PANTHER" id="PTHR45138:SF9">
    <property type="entry name" value="DIGUANYLATE CYCLASE DGCM-RELATED"/>
    <property type="match status" value="1"/>
</dbReference>
<organism evidence="6 7">
    <name type="scientific">Rhodopseudomonas rhenobacensis</name>
    <dbReference type="NCBI Taxonomy" id="87461"/>
    <lineage>
        <taxon>Bacteria</taxon>
        <taxon>Pseudomonadati</taxon>
        <taxon>Pseudomonadota</taxon>
        <taxon>Alphaproteobacteria</taxon>
        <taxon>Hyphomicrobiales</taxon>
        <taxon>Nitrobacteraceae</taxon>
        <taxon>Rhodopseudomonas</taxon>
    </lineage>
</organism>
<dbReference type="SMART" id="SM00267">
    <property type="entry name" value="GGDEF"/>
    <property type="match status" value="1"/>
</dbReference>
<reference evidence="6 7" key="1">
    <citation type="submission" date="2020-08" db="EMBL/GenBank/DDBJ databases">
        <title>Genomic Encyclopedia of Type Strains, Phase IV (KMG-IV): sequencing the most valuable type-strain genomes for metagenomic binning, comparative biology and taxonomic classification.</title>
        <authorList>
            <person name="Goeker M."/>
        </authorList>
    </citation>
    <scope>NUCLEOTIDE SEQUENCE [LARGE SCALE GENOMIC DNA]</scope>
    <source>
        <strain evidence="6 7">DSM 12706</strain>
    </source>
</reference>
<dbReference type="InterPro" id="IPR029787">
    <property type="entry name" value="Nucleotide_cyclase"/>
</dbReference>
<evidence type="ECO:0000256" key="4">
    <source>
        <dbReference type="SAM" id="Phobius"/>
    </source>
</evidence>
<feature type="transmembrane region" description="Helical" evidence="4">
    <location>
        <begin position="127"/>
        <end position="146"/>
    </location>
</feature>
<dbReference type="CDD" id="cd01949">
    <property type="entry name" value="GGDEF"/>
    <property type="match status" value="1"/>
</dbReference>
<evidence type="ECO:0000256" key="1">
    <source>
        <dbReference type="ARBA" id="ARBA00012528"/>
    </source>
</evidence>
<dbReference type="AlphaFoldDB" id="A0A7W8DZU8"/>
<evidence type="ECO:0000256" key="2">
    <source>
        <dbReference type="ARBA" id="ARBA00034247"/>
    </source>
</evidence>